<evidence type="ECO:0000256" key="9">
    <source>
        <dbReference type="ARBA" id="ARBA00023136"/>
    </source>
</evidence>
<feature type="transmembrane region" description="Helical" evidence="11">
    <location>
        <begin position="490"/>
        <end position="508"/>
    </location>
</feature>
<keyword evidence="7 11" id="KW-1133">Transmembrane helix</keyword>
<dbReference type="InterPro" id="IPR003593">
    <property type="entry name" value="AAA+_ATPase"/>
</dbReference>
<dbReference type="OrthoDB" id="6500128at2759"/>
<dbReference type="Gene3D" id="3.40.50.300">
    <property type="entry name" value="P-loop containing nucleotide triphosphate hydrolases"/>
    <property type="match status" value="2"/>
</dbReference>
<dbReference type="PROSITE" id="PS00211">
    <property type="entry name" value="ABC_TRANSPORTER_1"/>
    <property type="match status" value="2"/>
</dbReference>
<dbReference type="SUPFAM" id="SSF90123">
    <property type="entry name" value="ABC transporter transmembrane region"/>
    <property type="match status" value="2"/>
</dbReference>
<dbReference type="PROSITE" id="PS50929">
    <property type="entry name" value="ABC_TM1F"/>
    <property type="match status" value="2"/>
</dbReference>
<dbReference type="SMART" id="SM00382">
    <property type="entry name" value="AAA"/>
    <property type="match status" value="2"/>
</dbReference>
<dbReference type="STRING" id="1220162.K1VAL3"/>
<feature type="transmembrane region" description="Helical" evidence="11">
    <location>
        <begin position="384"/>
        <end position="406"/>
    </location>
</feature>
<dbReference type="InterPro" id="IPR050173">
    <property type="entry name" value="ABC_transporter_C-like"/>
</dbReference>
<comment type="subcellular location">
    <subcellularLocation>
        <location evidence="1">Membrane</location>
        <topology evidence="1">Multi-pass membrane protein</topology>
    </subcellularLocation>
</comment>
<keyword evidence="5" id="KW-0547">Nucleotide-binding</keyword>
<dbReference type="Pfam" id="PF00005">
    <property type="entry name" value="ABC_tran"/>
    <property type="match status" value="2"/>
</dbReference>
<dbReference type="CDD" id="cd18606">
    <property type="entry name" value="ABC_6TM_YOR1_D2_like"/>
    <property type="match status" value="1"/>
</dbReference>
<dbReference type="InterPro" id="IPR017871">
    <property type="entry name" value="ABC_transporter-like_CS"/>
</dbReference>
<dbReference type="Pfam" id="PF00664">
    <property type="entry name" value="ABC_membrane"/>
    <property type="match status" value="2"/>
</dbReference>
<evidence type="ECO:0000256" key="11">
    <source>
        <dbReference type="SAM" id="Phobius"/>
    </source>
</evidence>
<dbReference type="EMBL" id="AMBO01000401">
    <property type="protein sequence ID" value="EKC97820.1"/>
    <property type="molecule type" value="Genomic_DNA"/>
</dbReference>
<dbReference type="SUPFAM" id="SSF52540">
    <property type="entry name" value="P-loop containing nucleoside triphosphate hydrolases"/>
    <property type="match status" value="2"/>
</dbReference>
<feature type="compositionally biased region" description="Basic and acidic residues" evidence="10">
    <location>
        <begin position="55"/>
        <end position="65"/>
    </location>
</feature>
<feature type="domain" description="ABC transmembrane type-1" evidence="13">
    <location>
        <begin position="386"/>
        <end position="626"/>
    </location>
</feature>
<dbReference type="FunFam" id="3.40.50.300:FF:000565">
    <property type="entry name" value="ABC bile acid transporter"/>
    <property type="match status" value="1"/>
</dbReference>
<evidence type="ECO:0000256" key="10">
    <source>
        <dbReference type="SAM" id="MobiDB-lite"/>
    </source>
</evidence>
<keyword evidence="8" id="KW-0843">Virulence</keyword>
<keyword evidence="15" id="KW-1185">Reference proteome</keyword>
<evidence type="ECO:0000313" key="14">
    <source>
        <dbReference type="EMBL" id="EKC97820.1"/>
    </source>
</evidence>
<dbReference type="CDD" id="cd18597">
    <property type="entry name" value="ABC_6TM_YOR1_D1_like"/>
    <property type="match status" value="1"/>
</dbReference>
<gene>
    <name evidence="14" type="ORF">A1Q2_07823</name>
</gene>
<evidence type="ECO:0000256" key="1">
    <source>
        <dbReference type="ARBA" id="ARBA00004141"/>
    </source>
</evidence>
<accession>K1VAL3</accession>
<sequence>MGTIRDPSPSSTLAAREAASETAGEPTLPSNGSSSETERETYDKSRDDKGDSDDSEKGFEDRGIVELDQAGTKRRIRVVVEDETGKERLKDVGSGEYTAPRWRHSLPFMKPKHPPPPAPLSMDAPPVTPEVSANWLSYMTFNWISPMMALGAARTLEASDMYKMDDKRSAGLLAQNLMTNYERRKEKATARHSLPFMKPKHPPPPAPLSMDAPPVTPEVSANWLSYMTFNWISPMMALGAARTLEASDMYKMDDKRSAGLLAQNLMTNYERRKEKATAYNKKLEDPNTPLPFPQRITYPLMPHREKREADFRNDKGKKKPSLAWALSDTFGMSFWSAGIIKVFGDTSTACSTLIIRALIKWATQWEYARKGRPGVEYPHIGQGVGFAIGLFCLLTFGSFCMHHYFYRSMGVGVLSRSALISAIYHHSLRLTQKARGEHPNGKIVNHISTDTARIDFCAGFAHIAWTAPVQFVVICVILIVQIGYSALPGLAFLLIMAPGQTVMMRRLFALRKKSMIWTDKRAKLLQEILGGMRIVKFMSWEMPFLKRLGAIRGMELKYLRQLLIQRSGMMAYAMSLPVLGTILSFITYSLTSHDLEPATIFTVVSLFQMTRMPLLMFPMCLSSLADALNALGRIQILLDAEVNTDEKIVDYDMKDAVVIDHASFTWDAAPPVEDAVAKLEAKLVAAQAKQDRAGRKEKKEKAKKARKGDKSGATTPAPAKTPKKSGAVTPVVEAEADVPKDIFKLQDINVRIPQGSLTAIVGAIGSGKSSLLQGLMGEMRRTGGSVKFNGSTSLCAQTPWIQNATVRENILFGQPWNEERYWAAVKNASLEPDLVLLEDGDGTEIGEKGITLSGGQKQRVNIARAIYFDADIIALDDPLSALDAGVGKAIFHNAILGALHGKTRILVTHALHFLPFVDNIIVLDNGRISEVGTYKDLVSTPNGSFARLISEFGAVDADEKEAGDEEGAIEQDNEDKAKPIPRSEMVARKGGAISLMQTEERNEGSIAGGTWGGYINAGRGVIMIPTLLFCVSLAQVFTILTSYWLLWWQQGHWGLSNNLYMGIYACLGIGSAISLFLMGFSNSMFTYFASVRLHALAVRRVMFSPQAFFDTTPLGRIMNRFSKDIDTVDNTLSDALRMAISTCAQILGAVILLAIISPWFLIAVAVVLFLYWHCAMYYRRSSREFKRIDSILRSSLYAHFSESLSGISTIRAYGEGKRFEDENVKRMDIENRAYYLTIINQRWLGLRLDILGSLLSFAVALIVVFNHKVGGAQSGLGLSTMVTVQQSFTWLVRQLAEVENDMVGAERILYYANELEQEAPQEVIEKKPPPNWPSAGAIEFNDVYMKYRPELPDVLKGLTLSIAANEKIGIVGRTGAGKSSIMVSLFRMAELHAGSIVIDGVDISKIGLHDLRSRISIIPQDPLLFSGTLRSNIDPFNTKTDAELYDALRRAHLIPATAVYAAETVEGADGEKETALMNVNQGSRFTLDYQVEEEGGNLSVGERSLVSLARALVRDPKVLVLDEATASVDLETDARIQETIRQEFGDKTLLCIAHRLRTILSYDKILVMAEGRVEEFDTPMALFNKGGHFREMCDKSGIGIDAITAASQVRFESIQAASPKVQTAQIAPDNTTGYDVNEKAQ</sequence>
<dbReference type="Proteomes" id="UP000006757">
    <property type="component" value="Unassembled WGS sequence"/>
</dbReference>
<dbReference type="InParanoid" id="K1VAL3"/>
<comment type="similarity">
    <text evidence="2">Belongs to the ABC transporter superfamily. ABCC family. Conjugate transporter (TC 3.A.1.208) subfamily.</text>
</comment>
<feature type="compositionally biased region" description="Basic and acidic residues" evidence="10">
    <location>
        <begin position="689"/>
        <end position="700"/>
    </location>
</feature>
<dbReference type="PROSITE" id="PS50893">
    <property type="entry name" value="ABC_TRANSPORTER_2"/>
    <property type="match status" value="2"/>
</dbReference>
<dbReference type="HOGENOM" id="CLU_000604_27_1_1"/>
<evidence type="ECO:0000256" key="3">
    <source>
        <dbReference type="ARBA" id="ARBA00022448"/>
    </source>
</evidence>
<evidence type="ECO:0000256" key="4">
    <source>
        <dbReference type="ARBA" id="ARBA00022692"/>
    </source>
</evidence>
<feature type="transmembrane region" description="Helical" evidence="11">
    <location>
        <begin position="1244"/>
        <end position="1265"/>
    </location>
</feature>
<evidence type="ECO:0000256" key="2">
    <source>
        <dbReference type="ARBA" id="ARBA00009726"/>
    </source>
</evidence>
<dbReference type="InterPro" id="IPR003439">
    <property type="entry name" value="ABC_transporter-like_ATP-bd"/>
</dbReference>
<evidence type="ECO:0000256" key="7">
    <source>
        <dbReference type="ARBA" id="ARBA00022989"/>
    </source>
</evidence>
<dbReference type="Gene3D" id="1.20.1560.10">
    <property type="entry name" value="ABC transporter type 1, transmembrane domain"/>
    <property type="match status" value="2"/>
</dbReference>
<proteinExistence type="inferred from homology"/>
<evidence type="ECO:0000256" key="8">
    <source>
        <dbReference type="ARBA" id="ARBA00023026"/>
    </source>
</evidence>
<reference evidence="14 15" key="1">
    <citation type="journal article" date="2012" name="Eukaryot. Cell">
        <title>Genome sequence of the Trichosporon asahii environmental strain CBS 8904.</title>
        <authorList>
            <person name="Yang R.Y."/>
            <person name="Li H.T."/>
            <person name="Zhu H."/>
            <person name="Zhou G.P."/>
            <person name="Wang M."/>
            <person name="Wang L."/>
        </authorList>
    </citation>
    <scope>NUCLEOTIDE SEQUENCE [LARGE SCALE GENOMIC DNA]</scope>
    <source>
        <strain evidence="14 15">CBS 8904</strain>
    </source>
</reference>
<feature type="transmembrane region" description="Helical" evidence="11">
    <location>
        <begin position="463"/>
        <end position="484"/>
    </location>
</feature>
<evidence type="ECO:0008006" key="16">
    <source>
        <dbReference type="Google" id="ProtNLM"/>
    </source>
</evidence>
<dbReference type="GO" id="GO:0016020">
    <property type="term" value="C:membrane"/>
    <property type="evidence" value="ECO:0007669"/>
    <property type="project" value="UniProtKB-SubCell"/>
</dbReference>
<dbReference type="FunFam" id="1.20.1560.10:FF:000010">
    <property type="entry name" value="Multidrug resistance-associated ABC transporter"/>
    <property type="match status" value="1"/>
</dbReference>
<keyword evidence="6" id="KW-0067">ATP-binding</keyword>
<dbReference type="OMA" id="KTHVKEM"/>
<dbReference type="InterPro" id="IPR036640">
    <property type="entry name" value="ABC1_TM_sf"/>
</dbReference>
<keyword evidence="4 11" id="KW-0812">Transmembrane</keyword>
<dbReference type="PANTHER" id="PTHR24223:SF456">
    <property type="entry name" value="MULTIDRUG RESISTANCE-ASSOCIATED PROTEIN LETHAL(2)03659"/>
    <property type="match status" value="1"/>
</dbReference>
<dbReference type="CDD" id="cd03244">
    <property type="entry name" value="ABCC_MRP_domain2"/>
    <property type="match status" value="1"/>
</dbReference>
<protein>
    <recommendedName>
        <fullName evidence="16">ABC protein</fullName>
    </recommendedName>
</protein>
<evidence type="ECO:0000256" key="5">
    <source>
        <dbReference type="ARBA" id="ARBA00022741"/>
    </source>
</evidence>
<feature type="domain" description="ABC transmembrane type-1" evidence="13">
    <location>
        <begin position="1027"/>
        <end position="1300"/>
    </location>
</feature>
<feature type="compositionally biased region" description="Basic and acidic residues" evidence="10">
    <location>
        <begin position="36"/>
        <end position="49"/>
    </location>
</feature>
<organism evidence="14 15">
    <name type="scientific">Trichosporon asahii var. asahii (strain CBS 8904)</name>
    <name type="common">Yeast</name>
    <dbReference type="NCBI Taxonomy" id="1220162"/>
    <lineage>
        <taxon>Eukaryota</taxon>
        <taxon>Fungi</taxon>
        <taxon>Dikarya</taxon>
        <taxon>Basidiomycota</taxon>
        <taxon>Agaricomycotina</taxon>
        <taxon>Tremellomycetes</taxon>
        <taxon>Trichosporonales</taxon>
        <taxon>Trichosporonaceae</taxon>
        <taxon>Trichosporon</taxon>
    </lineage>
</organism>
<feature type="transmembrane region" description="Helical" evidence="11">
    <location>
        <begin position="1059"/>
        <end position="1080"/>
    </location>
</feature>
<evidence type="ECO:0000259" key="12">
    <source>
        <dbReference type="PROSITE" id="PS50893"/>
    </source>
</evidence>
<feature type="transmembrane region" description="Helical" evidence="11">
    <location>
        <begin position="569"/>
        <end position="590"/>
    </location>
</feature>
<comment type="caution">
    <text evidence="14">The sequence shown here is derived from an EMBL/GenBank/DDBJ whole genome shotgun (WGS) entry which is preliminary data.</text>
</comment>
<feature type="transmembrane region" description="Helical" evidence="11">
    <location>
        <begin position="1027"/>
        <end position="1047"/>
    </location>
</feature>
<dbReference type="FunFam" id="1.20.1560.10:FF:000061">
    <property type="entry name" value="ATP-binding cassette transporter YOR1"/>
    <property type="match status" value="1"/>
</dbReference>
<dbReference type="GO" id="GO:0140359">
    <property type="term" value="F:ABC-type transporter activity"/>
    <property type="evidence" value="ECO:0007669"/>
    <property type="project" value="InterPro"/>
</dbReference>
<dbReference type="GO" id="GO:0005524">
    <property type="term" value="F:ATP binding"/>
    <property type="evidence" value="ECO:0007669"/>
    <property type="project" value="UniProtKB-KW"/>
</dbReference>
<evidence type="ECO:0000313" key="15">
    <source>
        <dbReference type="Proteomes" id="UP000006757"/>
    </source>
</evidence>
<dbReference type="eggNOG" id="KOG0054">
    <property type="taxonomic scope" value="Eukaryota"/>
</dbReference>
<keyword evidence="3" id="KW-0813">Transport</keyword>
<dbReference type="InterPro" id="IPR027417">
    <property type="entry name" value="P-loop_NTPase"/>
</dbReference>
<evidence type="ECO:0000259" key="13">
    <source>
        <dbReference type="PROSITE" id="PS50929"/>
    </source>
</evidence>
<dbReference type="PANTHER" id="PTHR24223">
    <property type="entry name" value="ATP-BINDING CASSETTE SUB-FAMILY C"/>
    <property type="match status" value="1"/>
</dbReference>
<feature type="domain" description="ABC transporter" evidence="12">
    <location>
        <begin position="726"/>
        <end position="950"/>
    </location>
</feature>
<keyword evidence="9 11" id="KW-0472">Membrane</keyword>
<feature type="region of interest" description="Disordered" evidence="10">
    <location>
        <begin position="689"/>
        <end position="728"/>
    </location>
</feature>
<evidence type="ECO:0000256" key="6">
    <source>
        <dbReference type="ARBA" id="ARBA00022840"/>
    </source>
</evidence>
<feature type="region of interest" description="Disordered" evidence="10">
    <location>
        <begin position="1"/>
        <end position="66"/>
    </location>
</feature>
<dbReference type="FunFam" id="3.40.50.300:FF:000997">
    <property type="entry name" value="Multidrug resistance-associated protein 1"/>
    <property type="match status" value="1"/>
</dbReference>
<feature type="domain" description="ABC transporter" evidence="12">
    <location>
        <begin position="1338"/>
        <end position="1595"/>
    </location>
</feature>
<dbReference type="InterPro" id="IPR011527">
    <property type="entry name" value="ABC1_TM_dom"/>
</dbReference>
<dbReference type="GO" id="GO:0016887">
    <property type="term" value="F:ATP hydrolysis activity"/>
    <property type="evidence" value="ECO:0007669"/>
    <property type="project" value="InterPro"/>
</dbReference>
<feature type="transmembrane region" description="Helical" evidence="11">
    <location>
        <begin position="1159"/>
        <end position="1178"/>
    </location>
</feature>
<dbReference type="CDD" id="cd03250">
    <property type="entry name" value="ABCC_MRP_domain1"/>
    <property type="match status" value="1"/>
</dbReference>
<name>K1VAL3_TRIAC</name>